<keyword evidence="1" id="KW-1133">Transmembrane helix</keyword>
<keyword evidence="4" id="KW-1185">Reference proteome</keyword>
<dbReference type="EMBL" id="BMOD01000019">
    <property type="protein sequence ID" value="GGJ48966.1"/>
    <property type="molecule type" value="Genomic_DNA"/>
</dbReference>
<feature type="transmembrane region" description="Helical" evidence="1">
    <location>
        <begin position="41"/>
        <end position="60"/>
    </location>
</feature>
<dbReference type="InterPro" id="IPR001849">
    <property type="entry name" value="PH_domain"/>
</dbReference>
<gene>
    <name evidence="3" type="ORF">GCM10008938_38680</name>
</gene>
<dbReference type="Proteomes" id="UP000632222">
    <property type="component" value="Unassembled WGS sequence"/>
</dbReference>
<reference evidence="4" key="1">
    <citation type="journal article" date="2019" name="Int. J. Syst. Evol. Microbiol.">
        <title>The Global Catalogue of Microorganisms (GCM) 10K type strain sequencing project: providing services to taxonomists for standard genome sequencing and annotation.</title>
        <authorList>
            <consortium name="The Broad Institute Genomics Platform"/>
            <consortium name="The Broad Institute Genome Sequencing Center for Infectious Disease"/>
            <person name="Wu L."/>
            <person name="Ma J."/>
        </authorList>
    </citation>
    <scope>NUCLEOTIDE SEQUENCE [LARGE SCALE GENOMIC DNA]</scope>
    <source>
        <strain evidence="4">JCM 14370</strain>
    </source>
</reference>
<comment type="caution">
    <text evidence="3">The sequence shown here is derived from an EMBL/GenBank/DDBJ whole genome shotgun (WGS) entry which is preliminary data.</text>
</comment>
<organism evidence="3 4">
    <name type="scientific">Deinococcus roseus</name>
    <dbReference type="NCBI Taxonomy" id="392414"/>
    <lineage>
        <taxon>Bacteria</taxon>
        <taxon>Thermotogati</taxon>
        <taxon>Deinococcota</taxon>
        <taxon>Deinococci</taxon>
        <taxon>Deinococcales</taxon>
        <taxon>Deinococcaceae</taxon>
        <taxon>Deinococcus</taxon>
    </lineage>
</organism>
<accession>A0ABQ2DAC5</accession>
<evidence type="ECO:0000313" key="3">
    <source>
        <dbReference type="EMBL" id="GGJ48966.1"/>
    </source>
</evidence>
<dbReference type="PROSITE" id="PS50003">
    <property type="entry name" value="PH_DOMAIN"/>
    <property type="match status" value="1"/>
</dbReference>
<feature type="transmembrane region" description="Helical" evidence="1">
    <location>
        <begin position="249"/>
        <end position="269"/>
    </location>
</feature>
<name>A0ABQ2DAC5_9DEIO</name>
<feature type="transmembrane region" description="Helical" evidence="1">
    <location>
        <begin position="210"/>
        <end position="229"/>
    </location>
</feature>
<proteinExistence type="predicted"/>
<protein>
    <recommendedName>
        <fullName evidence="2">PH domain-containing protein</fullName>
    </recommendedName>
</protein>
<sequence length="276" mass="30755">MKEWLQALQAEAAEIPDPTERLWWLVTGILGLYLKGVHMQLMKSGSAVFLVLLAALFTVWNANHTLLGFPMSWLVLTALGILARVLKVSHRTLLFSTVLYIPLCHLTDVLTPMTVPFSFDVQEGALALVLMMLGWNFPVKHFGKESFVGKLAQQNALFLWMLGMLGSMLLVLAHPQAPTFLQGVLLVGTCLLLGSLFWKNLSWKKLGGFSVAFALLLPVALYFTVPLYGSRVLYSIFGPWQLPGYIAPQWSMLMVLLILLSALVSRHVLPRKPRLA</sequence>
<evidence type="ECO:0000259" key="2">
    <source>
        <dbReference type="PROSITE" id="PS50003"/>
    </source>
</evidence>
<feature type="transmembrane region" description="Helical" evidence="1">
    <location>
        <begin position="155"/>
        <end position="174"/>
    </location>
</feature>
<evidence type="ECO:0000256" key="1">
    <source>
        <dbReference type="SAM" id="Phobius"/>
    </source>
</evidence>
<evidence type="ECO:0000313" key="4">
    <source>
        <dbReference type="Proteomes" id="UP000632222"/>
    </source>
</evidence>
<keyword evidence="1" id="KW-0812">Transmembrane</keyword>
<feature type="transmembrane region" description="Helical" evidence="1">
    <location>
        <begin position="180"/>
        <end position="198"/>
    </location>
</feature>
<feature type="domain" description="PH" evidence="2">
    <location>
        <begin position="1"/>
        <end position="13"/>
    </location>
</feature>
<feature type="transmembrane region" description="Helical" evidence="1">
    <location>
        <begin position="66"/>
        <end position="86"/>
    </location>
</feature>
<feature type="transmembrane region" description="Helical" evidence="1">
    <location>
        <begin position="98"/>
        <end position="119"/>
    </location>
</feature>
<feature type="transmembrane region" description="Helical" evidence="1">
    <location>
        <begin position="125"/>
        <end position="143"/>
    </location>
</feature>
<dbReference type="RefSeq" id="WP_189005540.1">
    <property type="nucleotide sequence ID" value="NZ_BMOD01000019.1"/>
</dbReference>
<keyword evidence="1" id="KW-0472">Membrane</keyword>